<dbReference type="FunFam" id="1.10.630.10:FF:000036">
    <property type="entry name" value="CYtochrome P450 family"/>
    <property type="match status" value="1"/>
</dbReference>
<keyword evidence="4" id="KW-0560">Oxidoreductase</keyword>
<protein>
    <submittedName>
        <fullName evidence="9">Cytochrome p450 2j2</fullName>
    </submittedName>
</protein>
<dbReference type="GO" id="GO:0020037">
    <property type="term" value="F:heme binding"/>
    <property type="evidence" value="ECO:0007669"/>
    <property type="project" value="InterPro"/>
</dbReference>
<dbReference type="GO" id="GO:0006082">
    <property type="term" value="P:organic acid metabolic process"/>
    <property type="evidence" value="ECO:0007669"/>
    <property type="project" value="TreeGrafter"/>
</dbReference>
<comment type="caution">
    <text evidence="9">The sequence shown here is derived from an EMBL/GenBank/DDBJ whole genome shotgun (WGS) entry which is preliminary data.</text>
</comment>
<feature type="signal peptide" evidence="8">
    <location>
        <begin position="1"/>
        <end position="22"/>
    </location>
</feature>
<gene>
    <name evidence="9" type="ORF">PoB_006516000</name>
</gene>
<evidence type="ECO:0000256" key="2">
    <source>
        <dbReference type="ARBA" id="ARBA00010617"/>
    </source>
</evidence>
<proteinExistence type="inferred from homology"/>
<evidence type="ECO:0000313" key="10">
    <source>
        <dbReference type="Proteomes" id="UP000735302"/>
    </source>
</evidence>
<dbReference type="InterPro" id="IPR002401">
    <property type="entry name" value="Cyt_P450_E_grp-I"/>
</dbReference>
<feature type="binding site" description="axial binding residue" evidence="7">
    <location>
        <position position="435"/>
    </location>
    <ligand>
        <name>heme</name>
        <dbReference type="ChEBI" id="CHEBI:30413"/>
    </ligand>
    <ligandPart>
        <name>Fe</name>
        <dbReference type="ChEBI" id="CHEBI:18248"/>
    </ligandPart>
</feature>
<name>A0AAV4D3U9_9GAST</name>
<keyword evidence="7" id="KW-0349">Heme</keyword>
<keyword evidence="3 7" id="KW-0479">Metal-binding</keyword>
<comment type="cofactor">
    <cofactor evidence="1 7">
        <name>heme</name>
        <dbReference type="ChEBI" id="CHEBI:30413"/>
    </cofactor>
</comment>
<evidence type="ECO:0000313" key="9">
    <source>
        <dbReference type="EMBL" id="GFO38655.1"/>
    </source>
</evidence>
<dbReference type="Gene3D" id="1.10.630.10">
    <property type="entry name" value="Cytochrome P450"/>
    <property type="match status" value="1"/>
</dbReference>
<evidence type="ECO:0000256" key="5">
    <source>
        <dbReference type="ARBA" id="ARBA00023004"/>
    </source>
</evidence>
<dbReference type="PANTHER" id="PTHR24300">
    <property type="entry name" value="CYTOCHROME P450 508A4-RELATED"/>
    <property type="match status" value="1"/>
</dbReference>
<dbReference type="Pfam" id="PF00067">
    <property type="entry name" value="p450"/>
    <property type="match status" value="1"/>
</dbReference>
<dbReference type="PRINTS" id="PR00463">
    <property type="entry name" value="EP450I"/>
</dbReference>
<evidence type="ECO:0000256" key="4">
    <source>
        <dbReference type="ARBA" id="ARBA00023002"/>
    </source>
</evidence>
<evidence type="ECO:0000256" key="6">
    <source>
        <dbReference type="ARBA" id="ARBA00023033"/>
    </source>
</evidence>
<dbReference type="GO" id="GO:0005506">
    <property type="term" value="F:iron ion binding"/>
    <property type="evidence" value="ECO:0007669"/>
    <property type="project" value="InterPro"/>
</dbReference>
<feature type="chain" id="PRO_5043439083" evidence="8">
    <location>
        <begin position="23"/>
        <end position="491"/>
    </location>
</feature>
<keyword evidence="8" id="KW-0732">Signal</keyword>
<evidence type="ECO:0000256" key="1">
    <source>
        <dbReference type="ARBA" id="ARBA00001971"/>
    </source>
</evidence>
<evidence type="ECO:0000256" key="8">
    <source>
        <dbReference type="SAM" id="SignalP"/>
    </source>
</evidence>
<dbReference type="PRINTS" id="PR00385">
    <property type="entry name" value="P450"/>
</dbReference>
<reference evidence="9 10" key="1">
    <citation type="journal article" date="2021" name="Elife">
        <title>Chloroplast acquisition without the gene transfer in kleptoplastic sea slugs, Plakobranchus ocellatus.</title>
        <authorList>
            <person name="Maeda T."/>
            <person name="Takahashi S."/>
            <person name="Yoshida T."/>
            <person name="Shimamura S."/>
            <person name="Takaki Y."/>
            <person name="Nagai Y."/>
            <person name="Toyoda A."/>
            <person name="Suzuki Y."/>
            <person name="Arimoto A."/>
            <person name="Ishii H."/>
            <person name="Satoh N."/>
            <person name="Nishiyama T."/>
            <person name="Hasebe M."/>
            <person name="Maruyama T."/>
            <person name="Minagawa J."/>
            <person name="Obokata J."/>
            <person name="Shigenobu S."/>
        </authorList>
    </citation>
    <scope>NUCLEOTIDE SEQUENCE [LARGE SCALE GENOMIC DNA]</scope>
</reference>
<keyword evidence="6" id="KW-0503">Monooxygenase</keyword>
<dbReference type="GO" id="GO:0016712">
    <property type="term" value="F:oxidoreductase activity, acting on paired donors, with incorporation or reduction of molecular oxygen, reduced flavin or flavoprotein as one donor, and incorporation of one atom of oxygen"/>
    <property type="evidence" value="ECO:0007669"/>
    <property type="project" value="TreeGrafter"/>
</dbReference>
<comment type="similarity">
    <text evidence="2">Belongs to the cytochrome P450 family.</text>
</comment>
<keyword evidence="10" id="KW-1185">Reference proteome</keyword>
<organism evidence="9 10">
    <name type="scientific">Plakobranchus ocellatus</name>
    <dbReference type="NCBI Taxonomy" id="259542"/>
    <lineage>
        <taxon>Eukaryota</taxon>
        <taxon>Metazoa</taxon>
        <taxon>Spiralia</taxon>
        <taxon>Lophotrochozoa</taxon>
        <taxon>Mollusca</taxon>
        <taxon>Gastropoda</taxon>
        <taxon>Heterobranchia</taxon>
        <taxon>Euthyneura</taxon>
        <taxon>Panpulmonata</taxon>
        <taxon>Sacoglossa</taxon>
        <taxon>Placobranchoidea</taxon>
        <taxon>Plakobranchidae</taxon>
        <taxon>Plakobranchus</taxon>
    </lineage>
</organism>
<evidence type="ECO:0000256" key="3">
    <source>
        <dbReference type="ARBA" id="ARBA00022723"/>
    </source>
</evidence>
<dbReference type="SUPFAM" id="SSF48264">
    <property type="entry name" value="Cytochrome P450"/>
    <property type="match status" value="1"/>
</dbReference>
<dbReference type="Proteomes" id="UP000735302">
    <property type="component" value="Unassembled WGS sequence"/>
</dbReference>
<dbReference type="AlphaFoldDB" id="A0AAV4D3U9"/>
<dbReference type="GO" id="GO:0005737">
    <property type="term" value="C:cytoplasm"/>
    <property type="evidence" value="ECO:0007669"/>
    <property type="project" value="TreeGrafter"/>
</dbReference>
<accession>A0AAV4D3U9</accession>
<dbReference type="InterPro" id="IPR050182">
    <property type="entry name" value="Cytochrome_P450_fam2"/>
</dbReference>
<dbReference type="InterPro" id="IPR036396">
    <property type="entry name" value="Cyt_P450_sf"/>
</dbReference>
<dbReference type="InterPro" id="IPR001128">
    <property type="entry name" value="Cyt_P450"/>
</dbReference>
<keyword evidence="5 7" id="KW-0408">Iron</keyword>
<sequence length="491" mass="55671">MLGTVLVFFLSLLLLLWWRSRPRNSPPSPGLALPIVGHMYLFKENPTDQIETWRKRLGNIYSIQMGTFRCVMLNGYDLISEAFLKHHESLLERPNMFVHKEGFQYAGIASLGGDKWKEQRSFLQSTLRALGMGRNIMAERITGEADYLLTTIDAAQGQPLDISKLVTVCVTNVICGVTFSKRFNHDDEAILQWLKSVNRLFELIGSSAAVNFFPFLKYVPDDRFKFNEVKSIFENLKETIWGWVDKDHREINLSDQEFHDVSHAFLTEIERKRRDAVASTTIDEANMLASMLALFNAGTETTANTIVFAVLYMVNFPHLQDQLFREIEDVVGLDCSPSISDRNKLKLLSAFIMETQRFANVVPLSGHRLATKDIHLGGYTISQGTSVLVNFDSVLRDESTWGDPDVFRPDRFLDINGSVIVKKELIPFAIGKRNCVGEGLASMELFLFLAALVQKFEFLPEKDGELPTMVPNVGFTRTAQPFKVRAISRPK</sequence>
<dbReference type="PANTHER" id="PTHR24300:SF375">
    <property type="entry name" value="CYTOCHROME P450 FAMILY"/>
    <property type="match status" value="1"/>
</dbReference>
<evidence type="ECO:0000256" key="7">
    <source>
        <dbReference type="PIRSR" id="PIRSR602401-1"/>
    </source>
</evidence>
<dbReference type="GO" id="GO:0006805">
    <property type="term" value="P:xenobiotic metabolic process"/>
    <property type="evidence" value="ECO:0007669"/>
    <property type="project" value="TreeGrafter"/>
</dbReference>
<dbReference type="EMBL" id="BLXT01007329">
    <property type="protein sequence ID" value="GFO38655.1"/>
    <property type="molecule type" value="Genomic_DNA"/>
</dbReference>